<dbReference type="InterPro" id="IPR050330">
    <property type="entry name" value="Bact_OuterMem_StrucFunc"/>
</dbReference>
<accession>A0A8J6Z882</accession>
<dbReference type="SUPFAM" id="SSF103088">
    <property type="entry name" value="OmpA-like"/>
    <property type="match status" value="1"/>
</dbReference>
<feature type="transmembrane region" description="Helical" evidence="4">
    <location>
        <begin position="29"/>
        <end position="48"/>
    </location>
</feature>
<organism evidence="6 7">
    <name type="scientific">Mangrovicoccus algicola</name>
    <dbReference type="NCBI Taxonomy" id="2771008"/>
    <lineage>
        <taxon>Bacteria</taxon>
        <taxon>Pseudomonadati</taxon>
        <taxon>Pseudomonadota</taxon>
        <taxon>Alphaproteobacteria</taxon>
        <taxon>Rhodobacterales</taxon>
        <taxon>Paracoccaceae</taxon>
        <taxon>Mangrovicoccus</taxon>
    </lineage>
</organism>
<feature type="domain" description="Motility protein B-like N-terminal" evidence="5">
    <location>
        <begin position="13"/>
        <end position="65"/>
    </location>
</feature>
<evidence type="ECO:0000256" key="1">
    <source>
        <dbReference type="ARBA" id="ARBA00004370"/>
    </source>
</evidence>
<evidence type="ECO:0000313" key="7">
    <source>
        <dbReference type="Proteomes" id="UP000609121"/>
    </source>
</evidence>
<reference evidence="6" key="1">
    <citation type="submission" date="2020-09" db="EMBL/GenBank/DDBJ databases">
        <title>A novel bacterium of genus Mangrovicoccus, isolated from South China Sea.</title>
        <authorList>
            <person name="Huang H."/>
            <person name="Mo K."/>
            <person name="Hu Y."/>
        </authorList>
    </citation>
    <scope>NUCLEOTIDE SEQUENCE</scope>
    <source>
        <strain evidence="6">HB182678</strain>
    </source>
</reference>
<name>A0A8J6Z882_9RHOB</name>
<keyword evidence="4" id="KW-1133">Transmembrane helix</keyword>
<dbReference type="Proteomes" id="UP000609121">
    <property type="component" value="Unassembled WGS sequence"/>
</dbReference>
<evidence type="ECO:0000256" key="4">
    <source>
        <dbReference type="SAM" id="Phobius"/>
    </source>
</evidence>
<dbReference type="GO" id="GO:0016020">
    <property type="term" value="C:membrane"/>
    <property type="evidence" value="ECO:0007669"/>
    <property type="project" value="UniProtKB-SubCell"/>
</dbReference>
<protein>
    <submittedName>
        <fullName evidence="6">Chemotaxis protein MotB</fullName>
    </submittedName>
</protein>
<dbReference type="Gene3D" id="3.30.1330.60">
    <property type="entry name" value="OmpA-like domain"/>
    <property type="match status" value="1"/>
</dbReference>
<sequence length="285" mass="31287">MSTENLAPIIVKKKKVVGGHGHHGGAWKVAYADFVTAMMAFFLLMWLLNATTEKQRKGLADYFSPTIPVSRISGGGDGQFWGESVFSEEALPQTGTGATMERPSSENQALGALGVDVTAERVIERAPDARIQDAQNLLEQLQARGGESMAQLMKMRHVITRLTEEGLVFDIFETPDIRLFRAGTNEPTEELRIAVRHVVDGARIVANDISISAHLAARPLILAENPVWDVTSGRANVVRQMAERLGFPARRIQKVIGFADRKPAVSNPLALRNNRIEITLLRDGV</sequence>
<dbReference type="PANTHER" id="PTHR30329">
    <property type="entry name" value="STATOR ELEMENT OF FLAGELLAR MOTOR COMPLEX"/>
    <property type="match status" value="1"/>
</dbReference>
<proteinExistence type="predicted"/>
<evidence type="ECO:0000256" key="3">
    <source>
        <dbReference type="ARBA" id="ARBA00023136"/>
    </source>
</evidence>
<dbReference type="Pfam" id="PF13677">
    <property type="entry name" value="MotB_plug"/>
    <property type="match status" value="1"/>
</dbReference>
<dbReference type="PANTHER" id="PTHR30329:SF21">
    <property type="entry name" value="LIPOPROTEIN YIAD-RELATED"/>
    <property type="match status" value="1"/>
</dbReference>
<keyword evidence="3 4" id="KW-0472">Membrane</keyword>
<evidence type="ECO:0000259" key="5">
    <source>
        <dbReference type="Pfam" id="PF13677"/>
    </source>
</evidence>
<dbReference type="RefSeq" id="WP_193184633.1">
    <property type="nucleotide sequence ID" value="NZ_JACVXA010000055.1"/>
</dbReference>
<comment type="subcellular location">
    <subcellularLocation>
        <location evidence="1">Membrane</location>
    </subcellularLocation>
</comment>
<dbReference type="InterPro" id="IPR025713">
    <property type="entry name" value="MotB-like_N_dom"/>
</dbReference>
<keyword evidence="2 4" id="KW-0812">Transmembrane</keyword>
<evidence type="ECO:0000313" key="6">
    <source>
        <dbReference type="EMBL" id="MBE3639714.1"/>
    </source>
</evidence>
<comment type="caution">
    <text evidence="6">The sequence shown here is derived from an EMBL/GenBank/DDBJ whole genome shotgun (WGS) entry which is preliminary data.</text>
</comment>
<dbReference type="EMBL" id="JACVXA010000055">
    <property type="protein sequence ID" value="MBE3639714.1"/>
    <property type="molecule type" value="Genomic_DNA"/>
</dbReference>
<gene>
    <name evidence="6" type="ORF">ICN82_16045</name>
</gene>
<dbReference type="InterPro" id="IPR036737">
    <property type="entry name" value="OmpA-like_sf"/>
</dbReference>
<evidence type="ECO:0000256" key="2">
    <source>
        <dbReference type="ARBA" id="ARBA00022692"/>
    </source>
</evidence>
<dbReference type="AlphaFoldDB" id="A0A8J6Z882"/>
<keyword evidence="7" id="KW-1185">Reference proteome</keyword>